<proteinExistence type="predicted"/>
<reference evidence="5" key="1">
    <citation type="journal article" date="2023" name="Mol. Phylogenet. Evol.">
        <title>Genome-scale phylogeny and comparative genomics of the fungal order Sordariales.</title>
        <authorList>
            <person name="Hensen N."/>
            <person name="Bonometti L."/>
            <person name="Westerberg I."/>
            <person name="Brannstrom I.O."/>
            <person name="Guillou S."/>
            <person name="Cros-Aarteil S."/>
            <person name="Calhoun S."/>
            <person name="Haridas S."/>
            <person name="Kuo A."/>
            <person name="Mondo S."/>
            <person name="Pangilinan J."/>
            <person name="Riley R."/>
            <person name="LaButti K."/>
            <person name="Andreopoulos B."/>
            <person name="Lipzen A."/>
            <person name="Chen C."/>
            <person name="Yan M."/>
            <person name="Daum C."/>
            <person name="Ng V."/>
            <person name="Clum A."/>
            <person name="Steindorff A."/>
            <person name="Ohm R.A."/>
            <person name="Martin F."/>
            <person name="Silar P."/>
            <person name="Natvig D.O."/>
            <person name="Lalanne C."/>
            <person name="Gautier V."/>
            <person name="Ament-Velasquez S.L."/>
            <person name="Kruys A."/>
            <person name="Hutchinson M.I."/>
            <person name="Powell A.J."/>
            <person name="Barry K."/>
            <person name="Miller A.N."/>
            <person name="Grigoriev I.V."/>
            <person name="Debuchy R."/>
            <person name="Gladieux P."/>
            <person name="Hiltunen Thoren M."/>
            <person name="Johannesson H."/>
        </authorList>
    </citation>
    <scope>NUCLEOTIDE SEQUENCE</scope>
    <source>
        <strain evidence="5">CBS 232.78</strain>
    </source>
</reference>
<keyword evidence="2" id="KW-0863">Zinc-finger</keyword>
<sequence length="1474" mass="167203">MQLQGTVFRLSGLPYTLETFEHVANLTSEALGDVPPSDIRVFSLASIQHLWDTSPSSKVSTVMFTTVPSIVHSRPDQNEWSIGTHSGCDLVLDTHFMAMTPLNDVPLSEHRFDCIAISGLASHPFGSWQPKGGDKTFMWIRDSLPKSLKGTRAVIYGYDTKLDESRSIQLISDLSQDLINQLQAAGWGSRSQKPVAFLAHSLGGLVLKEALVQLTKGTDERYESVLKIISGAIFFGVPSLGMEQEHFRTIVQNKPNETLVEDIARNSNYLRRLDEKFSSSTLNARLRCFWAFETSESPTVVRTADGKIDRNGPPAILVSRESATCRLVATNPSVTFPINTNHSDMVKFKRNSQYYQIVMSKLASIFQSTHVEDPSPASVPALSRWEKPNVPDIRRDSSNHNISRPENNENRANTNNVDVFRDNPPAWSNQVNQALTEVERLSFQDTSFETVRLLCREIQMDQERHGSLMYMKRLEPFMVSMQQFGMVASSVNIFFDVSLAMAHVWGPMDYILRTISAFPDALDPVLNAYQTIGEQVPHVQNYQSLFASTAYMKDVLITIYKDILWFHGKAIQQLKQRKWKLLFKASWRDLGSGIEHVKESIARSKRLMENQPSFPQFEEVQSIRANAMRAFEQAKLAEEIRQRNAVIQWLSAFDCELEQDRHRKKRSICKDPGRWLINDRQFQNSFNPEYYTSPSLWLRGIPGAGKTILASVIVDAARQVQGTTVVFFYCRHDEPTRNSLIGVARSMLAQILEQHPHLLPYFHEKASFSSDVLLTSTKLAKEMIKTALLSCNLTWIVIDGIDECRRDDRIDIACYFQEVVEASHDTQTGPVRCLFVSQDDGVARACFQDLPTIDIKGKNQKDLTEFATAWHMKLEAKFGPLRSKNCHIANILSARAQGMFIFAELFAKYLNDQLSTSALMKELEPDKLPVKLDHVYERIFQRILESKGDSFVDSVKKTLGWIVCAQRPWRWREIQAAICINMEDQCLDYSDKLLESPTGLFASLVELQSDGTVELVHETAREYLVSQQFVNPRDVDYSLALLSIAYLSFPQVDIRRDEADIESDVVDGFHSFYDYASACWFMHLQNGIRELKSGHNKLTDLRETLETFIEAHWSSTHKPLRYLKRIEDLLAPLKDSEEFDKITQTVGWAKNQSSKDGQAPSADEALDLWRITDRIRAALEKMQAAPLSTERQDKLQGFYGTHWFKCPRINCHYYHQGFATADQRKRHIDKHDRPFLCFIEGCHMSRFGCTTSDELKKHLFQYHGIDMFDQTDDLEYPDPPSKKEAPKPAGEANFQCHLCPKQFTRNHNLKSHLRTHEGIKEFACSACGEQFTRKTDCNRHERGHGEKKFQCVGSLKDGTTWGCKRSFGRPDKLADHLRSKTGQKCLRPLVLEKLKEARGGETAGGDGNMFADQVGENADALLAAGKSLPSFGEFLNLCGLNKSVVGLSSETTTWPEGGSDPKTESAEALESEAR</sequence>
<dbReference type="PANTHER" id="PTHR10039">
    <property type="entry name" value="AMELOGENIN"/>
    <property type="match status" value="1"/>
</dbReference>
<evidence type="ECO:0000259" key="4">
    <source>
        <dbReference type="PROSITE" id="PS50157"/>
    </source>
</evidence>
<evidence type="ECO:0000256" key="3">
    <source>
        <dbReference type="SAM" id="MobiDB-lite"/>
    </source>
</evidence>
<dbReference type="InterPro" id="IPR056125">
    <property type="entry name" value="DUF7708"/>
</dbReference>
<organism evidence="5 6">
    <name type="scientific">Podospora didyma</name>
    <dbReference type="NCBI Taxonomy" id="330526"/>
    <lineage>
        <taxon>Eukaryota</taxon>
        <taxon>Fungi</taxon>
        <taxon>Dikarya</taxon>
        <taxon>Ascomycota</taxon>
        <taxon>Pezizomycotina</taxon>
        <taxon>Sordariomycetes</taxon>
        <taxon>Sordariomycetidae</taxon>
        <taxon>Sordariales</taxon>
        <taxon>Podosporaceae</taxon>
        <taxon>Podospora</taxon>
    </lineage>
</organism>
<dbReference type="InterPro" id="IPR054471">
    <property type="entry name" value="GPIID_WHD"/>
</dbReference>
<dbReference type="SMART" id="SM00355">
    <property type="entry name" value="ZnF_C2H2"/>
    <property type="match status" value="4"/>
</dbReference>
<feature type="region of interest" description="Disordered" evidence="3">
    <location>
        <begin position="373"/>
        <end position="417"/>
    </location>
</feature>
<dbReference type="SUPFAM" id="SSF57667">
    <property type="entry name" value="beta-beta-alpha zinc fingers"/>
    <property type="match status" value="1"/>
</dbReference>
<dbReference type="InterPro" id="IPR056884">
    <property type="entry name" value="NPHP3-like_N"/>
</dbReference>
<dbReference type="Gene3D" id="3.30.160.60">
    <property type="entry name" value="Classic Zinc Finger"/>
    <property type="match status" value="2"/>
</dbReference>
<dbReference type="PANTHER" id="PTHR10039:SF14">
    <property type="entry name" value="NACHT DOMAIN-CONTAINING PROTEIN"/>
    <property type="match status" value="1"/>
</dbReference>
<dbReference type="InterPro" id="IPR013087">
    <property type="entry name" value="Znf_C2H2_type"/>
</dbReference>
<dbReference type="PROSITE" id="PS00028">
    <property type="entry name" value="ZINC_FINGER_C2H2_1"/>
    <property type="match status" value="2"/>
</dbReference>
<dbReference type="InterPro" id="IPR029058">
    <property type="entry name" value="AB_hydrolase_fold"/>
</dbReference>
<dbReference type="Gene3D" id="3.40.50.300">
    <property type="entry name" value="P-loop containing nucleotide triphosphate hydrolases"/>
    <property type="match status" value="1"/>
</dbReference>
<dbReference type="Pfam" id="PF22939">
    <property type="entry name" value="WHD_GPIID"/>
    <property type="match status" value="1"/>
</dbReference>
<dbReference type="Proteomes" id="UP001285441">
    <property type="component" value="Unassembled WGS sequence"/>
</dbReference>
<evidence type="ECO:0000256" key="2">
    <source>
        <dbReference type="PROSITE-ProRule" id="PRU00042"/>
    </source>
</evidence>
<protein>
    <recommendedName>
        <fullName evidence="4">C2H2-type domain-containing protein</fullName>
    </recommendedName>
</protein>
<feature type="domain" description="C2H2-type" evidence="4">
    <location>
        <begin position="1294"/>
        <end position="1321"/>
    </location>
</feature>
<evidence type="ECO:0000313" key="5">
    <source>
        <dbReference type="EMBL" id="KAK3389796.1"/>
    </source>
</evidence>
<keyword evidence="2" id="KW-0479">Metal-binding</keyword>
<feature type="compositionally biased region" description="Basic and acidic residues" evidence="3">
    <location>
        <begin position="1459"/>
        <end position="1474"/>
    </location>
</feature>
<evidence type="ECO:0000256" key="1">
    <source>
        <dbReference type="ARBA" id="ARBA00022737"/>
    </source>
</evidence>
<name>A0AAE0U3S4_9PEZI</name>
<feature type="region of interest" description="Disordered" evidence="3">
    <location>
        <begin position="1449"/>
        <end position="1474"/>
    </location>
</feature>
<gene>
    <name evidence="5" type="ORF">B0H63DRAFT_104197</name>
</gene>
<feature type="compositionally biased region" description="Basic and acidic residues" evidence="3">
    <location>
        <begin position="384"/>
        <end position="398"/>
    </location>
</feature>
<dbReference type="SUPFAM" id="SSF52540">
    <property type="entry name" value="P-loop containing nucleoside triphosphate hydrolases"/>
    <property type="match status" value="1"/>
</dbReference>
<comment type="caution">
    <text evidence="5">The sequence shown here is derived from an EMBL/GenBank/DDBJ whole genome shotgun (WGS) entry which is preliminary data.</text>
</comment>
<dbReference type="InterPro" id="IPR027417">
    <property type="entry name" value="P-loop_NTPase"/>
</dbReference>
<keyword evidence="1" id="KW-0677">Repeat</keyword>
<dbReference type="GO" id="GO:0008270">
    <property type="term" value="F:zinc ion binding"/>
    <property type="evidence" value="ECO:0007669"/>
    <property type="project" value="UniProtKB-KW"/>
</dbReference>
<dbReference type="Pfam" id="PF24883">
    <property type="entry name" value="NPHP3_N"/>
    <property type="match status" value="1"/>
</dbReference>
<evidence type="ECO:0000313" key="6">
    <source>
        <dbReference type="Proteomes" id="UP001285441"/>
    </source>
</evidence>
<keyword evidence="6" id="KW-1185">Reference proteome</keyword>
<dbReference type="Pfam" id="PF24809">
    <property type="entry name" value="DUF7708"/>
    <property type="match status" value="1"/>
</dbReference>
<dbReference type="InterPro" id="IPR036236">
    <property type="entry name" value="Znf_C2H2_sf"/>
</dbReference>
<dbReference type="PROSITE" id="PS50157">
    <property type="entry name" value="ZINC_FINGER_C2H2_2"/>
    <property type="match status" value="2"/>
</dbReference>
<dbReference type="Gene3D" id="3.40.50.1820">
    <property type="entry name" value="alpha/beta hydrolase"/>
    <property type="match status" value="1"/>
</dbReference>
<dbReference type="EMBL" id="JAULSW010000002">
    <property type="protein sequence ID" value="KAK3389796.1"/>
    <property type="molecule type" value="Genomic_DNA"/>
</dbReference>
<dbReference type="Pfam" id="PF00096">
    <property type="entry name" value="zf-C2H2"/>
    <property type="match status" value="1"/>
</dbReference>
<reference evidence="5" key="2">
    <citation type="submission" date="2023-06" db="EMBL/GenBank/DDBJ databases">
        <authorList>
            <consortium name="Lawrence Berkeley National Laboratory"/>
            <person name="Haridas S."/>
            <person name="Hensen N."/>
            <person name="Bonometti L."/>
            <person name="Westerberg I."/>
            <person name="Brannstrom I.O."/>
            <person name="Guillou S."/>
            <person name="Cros-Aarteil S."/>
            <person name="Calhoun S."/>
            <person name="Kuo A."/>
            <person name="Mondo S."/>
            <person name="Pangilinan J."/>
            <person name="Riley R."/>
            <person name="LaButti K."/>
            <person name="Andreopoulos B."/>
            <person name="Lipzen A."/>
            <person name="Chen C."/>
            <person name="Yanf M."/>
            <person name="Daum C."/>
            <person name="Ng V."/>
            <person name="Clum A."/>
            <person name="Steindorff A."/>
            <person name="Ohm R."/>
            <person name="Martin F."/>
            <person name="Silar P."/>
            <person name="Natvig D."/>
            <person name="Lalanne C."/>
            <person name="Gautier V."/>
            <person name="Ament-velasquez S.L."/>
            <person name="Kruys A."/>
            <person name="Hutchinson M.I."/>
            <person name="Powell A.J."/>
            <person name="Barry K."/>
            <person name="Miller A.N."/>
            <person name="Grigoriev I.V."/>
            <person name="Debuchy R."/>
            <person name="Gladieux P."/>
            <person name="Thoren M.H."/>
            <person name="Johannesson H."/>
        </authorList>
    </citation>
    <scope>NUCLEOTIDE SEQUENCE</scope>
    <source>
        <strain evidence="5">CBS 232.78</strain>
    </source>
</reference>
<accession>A0AAE0U3S4</accession>
<dbReference type="SUPFAM" id="SSF53474">
    <property type="entry name" value="alpha/beta-Hydrolases"/>
    <property type="match status" value="1"/>
</dbReference>
<feature type="domain" description="C2H2-type" evidence="4">
    <location>
        <begin position="1322"/>
        <end position="1349"/>
    </location>
</feature>
<keyword evidence="2" id="KW-0862">Zinc</keyword>